<evidence type="ECO:0000313" key="3">
    <source>
        <dbReference type="Proteomes" id="UP001603857"/>
    </source>
</evidence>
<comment type="caution">
    <text evidence="2">The sequence shown here is derived from an EMBL/GenBank/DDBJ whole genome shotgun (WGS) entry which is preliminary data.</text>
</comment>
<keyword evidence="1" id="KW-0812">Transmembrane</keyword>
<evidence type="ECO:0000313" key="2">
    <source>
        <dbReference type="EMBL" id="KAL2348258.1"/>
    </source>
</evidence>
<name>A0ABD1NL33_9FABA</name>
<organism evidence="2 3">
    <name type="scientific">Flemingia macrophylla</name>
    <dbReference type="NCBI Taxonomy" id="520843"/>
    <lineage>
        <taxon>Eukaryota</taxon>
        <taxon>Viridiplantae</taxon>
        <taxon>Streptophyta</taxon>
        <taxon>Embryophyta</taxon>
        <taxon>Tracheophyta</taxon>
        <taxon>Spermatophyta</taxon>
        <taxon>Magnoliopsida</taxon>
        <taxon>eudicotyledons</taxon>
        <taxon>Gunneridae</taxon>
        <taxon>Pentapetalae</taxon>
        <taxon>rosids</taxon>
        <taxon>fabids</taxon>
        <taxon>Fabales</taxon>
        <taxon>Fabaceae</taxon>
        <taxon>Papilionoideae</taxon>
        <taxon>50 kb inversion clade</taxon>
        <taxon>NPAAA clade</taxon>
        <taxon>indigoferoid/millettioid clade</taxon>
        <taxon>Phaseoleae</taxon>
        <taxon>Flemingia</taxon>
    </lineage>
</organism>
<keyword evidence="3" id="KW-1185">Reference proteome</keyword>
<gene>
    <name evidence="2" type="ORF">Fmac_002258</name>
</gene>
<sequence length="73" mass="8445">MIEILSSGGPFHFFNFFFFSFAPLLSLVRAKRMWVYIGGDTNVLTELRAVTSQRRKYVIEGGFLPLRINMILN</sequence>
<dbReference type="AlphaFoldDB" id="A0ABD1NL33"/>
<keyword evidence="1" id="KW-1133">Transmembrane helix</keyword>
<reference evidence="2 3" key="1">
    <citation type="submission" date="2024-08" db="EMBL/GenBank/DDBJ databases">
        <title>Insights into the chromosomal genome structure of Flemingia macrophylla.</title>
        <authorList>
            <person name="Ding Y."/>
            <person name="Zhao Y."/>
            <person name="Bi W."/>
            <person name="Wu M."/>
            <person name="Zhao G."/>
            <person name="Gong Y."/>
            <person name="Li W."/>
            <person name="Zhang P."/>
        </authorList>
    </citation>
    <scope>NUCLEOTIDE SEQUENCE [LARGE SCALE GENOMIC DNA]</scope>
    <source>
        <strain evidence="2">DYQJB</strain>
        <tissue evidence="2">Leaf</tissue>
    </source>
</reference>
<evidence type="ECO:0000256" key="1">
    <source>
        <dbReference type="SAM" id="Phobius"/>
    </source>
</evidence>
<accession>A0ABD1NL33</accession>
<dbReference type="EMBL" id="JBGMDY010000001">
    <property type="protein sequence ID" value="KAL2348258.1"/>
    <property type="molecule type" value="Genomic_DNA"/>
</dbReference>
<dbReference type="Proteomes" id="UP001603857">
    <property type="component" value="Unassembled WGS sequence"/>
</dbReference>
<feature type="transmembrane region" description="Helical" evidence="1">
    <location>
        <begin position="12"/>
        <end position="28"/>
    </location>
</feature>
<proteinExistence type="predicted"/>
<protein>
    <submittedName>
        <fullName evidence="2">Uncharacterized protein</fullName>
    </submittedName>
</protein>
<keyword evidence="1" id="KW-0472">Membrane</keyword>